<keyword evidence="3" id="KW-1185">Reference proteome</keyword>
<evidence type="ECO:0000313" key="2">
    <source>
        <dbReference type="EMBL" id="GFQ98856.1"/>
    </source>
</evidence>
<protein>
    <submittedName>
        <fullName evidence="2">Uncharacterized protein</fullName>
    </submittedName>
</protein>
<dbReference type="OrthoDB" id="8879391at2759"/>
<name>A0A8X6L7Z4_TRICU</name>
<proteinExistence type="predicted"/>
<reference evidence="2" key="1">
    <citation type="submission" date="2020-07" db="EMBL/GenBank/DDBJ databases">
        <title>Multicomponent nature underlies the extraordinary mechanical properties of spider dragline silk.</title>
        <authorList>
            <person name="Kono N."/>
            <person name="Nakamura H."/>
            <person name="Mori M."/>
            <person name="Yoshida Y."/>
            <person name="Ohtoshi R."/>
            <person name="Malay A.D."/>
            <person name="Moran D.A.P."/>
            <person name="Tomita M."/>
            <person name="Numata K."/>
            <person name="Arakawa K."/>
        </authorList>
    </citation>
    <scope>NUCLEOTIDE SEQUENCE</scope>
</reference>
<sequence>MIALRKVTWFFVPIIHRAAASHKVPPRPPSRPENFLSRERERGKKNAAAAGCCCVGAERYGDRMTRRPCVRSDRTDMSGRSSQAEIRVAFIELFDLGGRFDKRQGRRDAEEEEGAPRDQVGLIDGRSTKRKDAACRKRQQIVNNFLERPRGWKALSYHLTL</sequence>
<evidence type="ECO:0000256" key="1">
    <source>
        <dbReference type="SAM" id="MobiDB-lite"/>
    </source>
</evidence>
<organism evidence="2 3">
    <name type="scientific">Trichonephila clavata</name>
    <name type="common">Joro spider</name>
    <name type="synonym">Nephila clavata</name>
    <dbReference type="NCBI Taxonomy" id="2740835"/>
    <lineage>
        <taxon>Eukaryota</taxon>
        <taxon>Metazoa</taxon>
        <taxon>Ecdysozoa</taxon>
        <taxon>Arthropoda</taxon>
        <taxon>Chelicerata</taxon>
        <taxon>Arachnida</taxon>
        <taxon>Araneae</taxon>
        <taxon>Araneomorphae</taxon>
        <taxon>Entelegynae</taxon>
        <taxon>Araneoidea</taxon>
        <taxon>Nephilidae</taxon>
        <taxon>Trichonephila</taxon>
    </lineage>
</organism>
<dbReference type="EMBL" id="BMAO01024935">
    <property type="protein sequence ID" value="GFQ98856.1"/>
    <property type="molecule type" value="Genomic_DNA"/>
</dbReference>
<evidence type="ECO:0000313" key="3">
    <source>
        <dbReference type="Proteomes" id="UP000887116"/>
    </source>
</evidence>
<gene>
    <name evidence="2" type="primary">AVEN_92293_1</name>
    <name evidence="2" type="ORF">TNCT_377901</name>
</gene>
<feature type="region of interest" description="Disordered" evidence="1">
    <location>
        <begin position="104"/>
        <end position="130"/>
    </location>
</feature>
<comment type="caution">
    <text evidence="2">The sequence shown here is derived from an EMBL/GenBank/DDBJ whole genome shotgun (WGS) entry which is preliminary data.</text>
</comment>
<accession>A0A8X6L7Z4</accession>
<dbReference type="AlphaFoldDB" id="A0A8X6L7Z4"/>
<dbReference type="Proteomes" id="UP000887116">
    <property type="component" value="Unassembled WGS sequence"/>
</dbReference>